<evidence type="ECO:0000313" key="2">
    <source>
        <dbReference type="EMBL" id="KAL3312262.1"/>
    </source>
</evidence>
<dbReference type="Proteomes" id="UP001626550">
    <property type="component" value="Unassembled WGS sequence"/>
</dbReference>
<feature type="non-terminal residue" evidence="2">
    <location>
        <position position="1"/>
    </location>
</feature>
<protein>
    <submittedName>
        <fullName evidence="2">Uncharacterized protein</fullName>
    </submittedName>
</protein>
<comment type="caution">
    <text evidence="2">The sequence shown here is derived from an EMBL/GenBank/DDBJ whole genome shotgun (WGS) entry which is preliminary data.</text>
</comment>
<evidence type="ECO:0000313" key="3">
    <source>
        <dbReference type="Proteomes" id="UP001626550"/>
    </source>
</evidence>
<organism evidence="2 3">
    <name type="scientific">Cichlidogyrus casuarinus</name>
    <dbReference type="NCBI Taxonomy" id="1844966"/>
    <lineage>
        <taxon>Eukaryota</taxon>
        <taxon>Metazoa</taxon>
        <taxon>Spiralia</taxon>
        <taxon>Lophotrochozoa</taxon>
        <taxon>Platyhelminthes</taxon>
        <taxon>Monogenea</taxon>
        <taxon>Monopisthocotylea</taxon>
        <taxon>Dactylogyridea</taxon>
        <taxon>Ancyrocephalidae</taxon>
        <taxon>Cichlidogyrus</taxon>
    </lineage>
</organism>
<dbReference type="EMBL" id="JBJKFK010001776">
    <property type="protein sequence ID" value="KAL3312262.1"/>
    <property type="molecule type" value="Genomic_DNA"/>
</dbReference>
<name>A0ABD2PZB9_9PLAT</name>
<sequence length="278" mass="29003">TGHQLQLTLVHATTCKRIQIPNCQTLAHCGISVIRNIFSKTFAEFELNNLALDLYIYSQAKNAFVPLSDTGCIENESILYSACPQAKDLTRDSEPTSKKPFLRHCEASSSSGIESSESSAINSSNEASVGSLGLGTESGHTTPRNKNEGANVVDPRMSSNLNGAVPTTAVVVVPCGTTPHVVSGSIRGQLPAGSISRAGQIYSTANQQQILAAIKNATGGHVPQGTFILKSSPAVGPGGAVVSTATQNGTIQLARLPSRPALLGEHEIGFVGTLLARE</sequence>
<proteinExistence type="predicted"/>
<feature type="compositionally biased region" description="Low complexity" evidence="1">
    <location>
        <begin position="107"/>
        <end position="128"/>
    </location>
</feature>
<accession>A0ABD2PZB9</accession>
<dbReference type="AlphaFoldDB" id="A0ABD2PZB9"/>
<feature type="region of interest" description="Disordered" evidence="1">
    <location>
        <begin position="89"/>
        <end position="159"/>
    </location>
</feature>
<evidence type="ECO:0000256" key="1">
    <source>
        <dbReference type="SAM" id="MobiDB-lite"/>
    </source>
</evidence>
<keyword evidence="3" id="KW-1185">Reference proteome</keyword>
<gene>
    <name evidence="2" type="ORF">Ciccas_009149</name>
</gene>
<reference evidence="2 3" key="1">
    <citation type="submission" date="2024-11" db="EMBL/GenBank/DDBJ databases">
        <title>Adaptive evolution of stress response genes in parasites aligns with host niche diversity.</title>
        <authorList>
            <person name="Hahn C."/>
            <person name="Resl P."/>
        </authorList>
    </citation>
    <scope>NUCLEOTIDE SEQUENCE [LARGE SCALE GENOMIC DNA]</scope>
    <source>
        <strain evidence="2">EGGRZ-B1_66</strain>
        <tissue evidence="2">Body</tissue>
    </source>
</reference>